<feature type="compositionally biased region" description="Basic residues" evidence="1">
    <location>
        <begin position="600"/>
        <end position="609"/>
    </location>
</feature>
<organism evidence="3 4">
    <name type="scientific">Lophium mytilinum</name>
    <dbReference type="NCBI Taxonomy" id="390894"/>
    <lineage>
        <taxon>Eukaryota</taxon>
        <taxon>Fungi</taxon>
        <taxon>Dikarya</taxon>
        <taxon>Ascomycota</taxon>
        <taxon>Pezizomycotina</taxon>
        <taxon>Dothideomycetes</taxon>
        <taxon>Pleosporomycetidae</taxon>
        <taxon>Mytilinidiales</taxon>
        <taxon>Mytilinidiaceae</taxon>
        <taxon>Lophium</taxon>
    </lineage>
</organism>
<feature type="domain" description="SKP1 component dimerisation" evidence="2">
    <location>
        <begin position="20"/>
        <end position="56"/>
    </location>
</feature>
<feature type="region of interest" description="Disordered" evidence="1">
    <location>
        <begin position="479"/>
        <end position="548"/>
    </location>
</feature>
<dbReference type="AlphaFoldDB" id="A0A6A6QEF3"/>
<dbReference type="Proteomes" id="UP000799750">
    <property type="component" value="Unassembled WGS sequence"/>
</dbReference>
<feature type="region of interest" description="Disordered" evidence="1">
    <location>
        <begin position="36"/>
        <end position="91"/>
    </location>
</feature>
<keyword evidence="4" id="KW-1185">Reference proteome</keyword>
<dbReference type="EMBL" id="MU004196">
    <property type="protein sequence ID" value="KAF2490775.1"/>
    <property type="molecule type" value="Genomic_DNA"/>
</dbReference>
<feature type="compositionally biased region" description="Acidic residues" evidence="1">
    <location>
        <begin position="429"/>
        <end position="440"/>
    </location>
</feature>
<evidence type="ECO:0000259" key="2">
    <source>
        <dbReference type="Pfam" id="PF01466"/>
    </source>
</evidence>
<reference evidence="3" key="1">
    <citation type="journal article" date="2020" name="Stud. Mycol.">
        <title>101 Dothideomycetes genomes: a test case for predicting lifestyles and emergence of pathogens.</title>
        <authorList>
            <person name="Haridas S."/>
            <person name="Albert R."/>
            <person name="Binder M."/>
            <person name="Bloem J."/>
            <person name="Labutti K."/>
            <person name="Salamov A."/>
            <person name="Andreopoulos B."/>
            <person name="Baker S."/>
            <person name="Barry K."/>
            <person name="Bills G."/>
            <person name="Bluhm B."/>
            <person name="Cannon C."/>
            <person name="Castanera R."/>
            <person name="Culley D."/>
            <person name="Daum C."/>
            <person name="Ezra D."/>
            <person name="Gonzalez J."/>
            <person name="Henrissat B."/>
            <person name="Kuo A."/>
            <person name="Liang C."/>
            <person name="Lipzen A."/>
            <person name="Lutzoni F."/>
            <person name="Magnuson J."/>
            <person name="Mondo S."/>
            <person name="Nolan M."/>
            <person name="Ohm R."/>
            <person name="Pangilinan J."/>
            <person name="Park H.-J."/>
            <person name="Ramirez L."/>
            <person name="Alfaro M."/>
            <person name="Sun H."/>
            <person name="Tritt A."/>
            <person name="Yoshinaga Y."/>
            <person name="Zwiers L.-H."/>
            <person name="Turgeon B."/>
            <person name="Goodwin S."/>
            <person name="Spatafora J."/>
            <person name="Crous P."/>
            <person name="Grigoriev I."/>
        </authorList>
    </citation>
    <scope>NUCLEOTIDE SEQUENCE</scope>
    <source>
        <strain evidence="3">CBS 269.34</strain>
    </source>
</reference>
<dbReference type="InterPro" id="IPR011333">
    <property type="entry name" value="SKP1/BTB/POZ_sf"/>
</dbReference>
<protein>
    <recommendedName>
        <fullName evidence="2">SKP1 component dimerisation domain-containing protein</fullName>
    </recommendedName>
</protein>
<evidence type="ECO:0000313" key="4">
    <source>
        <dbReference type="Proteomes" id="UP000799750"/>
    </source>
</evidence>
<proteinExistence type="predicted"/>
<dbReference type="OrthoDB" id="2342932at2759"/>
<feature type="region of interest" description="Disordered" evidence="1">
    <location>
        <begin position="118"/>
        <end position="144"/>
    </location>
</feature>
<feature type="compositionally biased region" description="Polar residues" evidence="1">
    <location>
        <begin position="448"/>
        <end position="462"/>
    </location>
</feature>
<dbReference type="SUPFAM" id="SSF81382">
    <property type="entry name" value="Skp1 dimerisation domain-like"/>
    <property type="match status" value="1"/>
</dbReference>
<feature type="region of interest" description="Disordered" evidence="1">
    <location>
        <begin position="345"/>
        <end position="374"/>
    </location>
</feature>
<dbReference type="GO" id="GO:0006511">
    <property type="term" value="P:ubiquitin-dependent protein catabolic process"/>
    <property type="evidence" value="ECO:0007669"/>
    <property type="project" value="InterPro"/>
</dbReference>
<gene>
    <name evidence="3" type="ORF">BU16DRAFT_134656</name>
</gene>
<dbReference type="InterPro" id="IPR036296">
    <property type="entry name" value="SKP1-like_dim_sf"/>
</dbReference>
<dbReference type="InterPro" id="IPR016072">
    <property type="entry name" value="Skp1_comp_dimer"/>
</dbReference>
<dbReference type="Pfam" id="PF01466">
    <property type="entry name" value="Skp1"/>
    <property type="match status" value="1"/>
</dbReference>
<feature type="region of interest" description="Disordered" evidence="1">
    <location>
        <begin position="183"/>
        <end position="247"/>
    </location>
</feature>
<sequence length="609" mass="69343">MPCPISPKTRCCPCWAKWAADITMSKSPEEIRMAFNIKHGLTPEEEKRNRQENERAHDNETTSIPNAPSRSIPPCPCPCHRDSSSPRTSAPLSPHELVAFGTGPNPCVFHNPFDSPEPAEASPTVATQFYPPDRERKSTAGFFKKHDKLVQDSISKEGPYISRRAVSRGRPREPFKARWVGVALPSTPPESSGESPRRVLKRAHSLSSVGKEGELPEGYFKKPRVARSVSPSDGDDEPETLLRNDVQEVDEYRRGPLQERWGFRLHRAPKWHKESCTKYHYPSAVRAATSMRDQYMSDRYAKVESLLARRRVEKKDRSELVEQHEPEDYFGRFEEEDEPHALCRRWEDDSVSDAGSEASRRSTANGRYRHRQELQDQDLEEYHLHREHLRHQHIIDRRQAAEDREIEIRDVAEQQLAAERRTLHGIADAFDDDESEGPEEDAFREGRSGSTSSSCLESYWNDSESEAGDARVDGFAAPATEPSQEIPFATEISPTPVAEDGSSDEAALFESQRMLSEQSATDHSSDSNTQGPDPEATPENRERRPHIMMRAQELRDFVIMPGNRHEDRPVRARIQSQIKQQTNGKDKRHNHSTGTGDKSKRFRGYKMGH</sequence>
<feature type="compositionally biased region" description="Basic and acidic residues" evidence="1">
    <location>
        <begin position="41"/>
        <end position="60"/>
    </location>
</feature>
<feature type="compositionally biased region" description="Polar residues" evidence="1">
    <location>
        <begin position="513"/>
        <end position="531"/>
    </location>
</feature>
<evidence type="ECO:0000256" key="1">
    <source>
        <dbReference type="SAM" id="MobiDB-lite"/>
    </source>
</evidence>
<evidence type="ECO:0000313" key="3">
    <source>
        <dbReference type="EMBL" id="KAF2490775.1"/>
    </source>
</evidence>
<feature type="region of interest" description="Disordered" evidence="1">
    <location>
        <begin position="427"/>
        <end position="467"/>
    </location>
</feature>
<accession>A0A6A6QEF3</accession>
<name>A0A6A6QEF3_9PEZI</name>
<feature type="region of interest" description="Disordered" evidence="1">
    <location>
        <begin position="561"/>
        <end position="609"/>
    </location>
</feature>
<dbReference type="Gene3D" id="3.30.710.10">
    <property type="entry name" value="Potassium Channel Kv1.1, Chain A"/>
    <property type="match status" value="1"/>
</dbReference>
<feature type="compositionally biased region" description="Polar residues" evidence="1">
    <location>
        <begin position="574"/>
        <end position="583"/>
    </location>
</feature>